<proteinExistence type="predicted"/>
<keyword evidence="2" id="KW-1185">Reference proteome</keyword>
<dbReference type="AlphaFoldDB" id="A0A6S7K0C2"/>
<accession>A0A6S7K0C2</accession>
<comment type="caution">
    <text evidence="1">The sequence shown here is derived from an EMBL/GenBank/DDBJ whole genome shotgun (WGS) entry which is preliminary data.</text>
</comment>
<feature type="non-terminal residue" evidence="1">
    <location>
        <position position="1"/>
    </location>
</feature>
<sequence>EHYDSYEQDFIVREKVDGSEVVAFRDGLTKTQSGGLRIRQLKNGTPAYV</sequence>
<dbReference type="EMBL" id="CACRXK020008632">
    <property type="protein sequence ID" value="CAB4015228.1"/>
    <property type="molecule type" value="Genomic_DNA"/>
</dbReference>
<organism evidence="1 2">
    <name type="scientific">Paramuricea clavata</name>
    <name type="common">Red gorgonian</name>
    <name type="synonym">Violescent sea-whip</name>
    <dbReference type="NCBI Taxonomy" id="317549"/>
    <lineage>
        <taxon>Eukaryota</taxon>
        <taxon>Metazoa</taxon>
        <taxon>Cnidaria</taxon>
        <taxon>Anthozoa</taxon>
        <taxon>Octocorallia</taxon>
        <taxon>Malacalcyonacea</taxon>
        <taxon>Plexauridae</taxon>
        <taxon>Paramuricea</taxon>
    </lineage>
</organism>
<evidence type="ECO:0000313" key="1">
    <source>
        <dbReference type="EMBL" id="CAB4015228.1"/>
    </source>
</evidence>
<gene>
    <name evidence="1" type="ORF">PACLA_8A081711</name>
</gene>
<protein>
    <submittedName>
        <fullName evidence="1">Uncharacterized protein</fullName>
    </submittedName>
</protein>
<name>A0A6S7K0C2_PARCT</name>
<dbReference type="Proteomes" id="UP001152795">
    <property type="component" value="Unassembled WGS sequence"/>
</dbReference>
<evidence type="ECO:0000313" key="2">
    <source>
        <dbReference type="Proteomes" id="UP001152795"/>
    </source>
</evidence>
<reference evidence="1" key="1">
    <citation type="submission" date="2020-04" db="EMBL/GenBank/DDBJ databases">
        <authorList>
            <person name="Alioto T."/>
            <person name="Alioto T."/>
            <person name="Gomez Garrido J."/>
        </authorList>
    </citation>
    <scope>NUCLEOTIDE SEQUENCE</scope>
    <source>
        <strain evidence="1">A484AB</strain>
    </source>
</reference>